<reference evidence="2" key="1">
    <citation type="submission" date="2016-11" db="UniProtKB">
        <authorList>
            <consortium name="WormBaseParasite"/>
        </authorList>
    </citation>
    <scope>IDENTIFICATION</scope>
</reference>
<keyword evidence="1" id="KW-1185">Reference proteome</keyword>
<dbReference type="WBParaSite" id="Csp11.Scaffold630.g18829.t1">
    <property type="protein sequence ID" value="Csp11.Scaffold630.g18829.t1"/>
    <property type="gene ID" value="Csp11.Scaffold630.g18829"/>
</dbReference>
<organism evidence="1 2">
    <name type="scientific">Caenorhabditis tropicalis</name>
    <dbReference type="NCBI Taxonomy" id="1561998"/>
    <lineage>
        <taxon>Eukaryota</taxon>
        <taxon>Metazoa</taxon>
        <taxon>Ecdysozoa</taxon>
        <taxon>Nematoda</taxon>
        <taxon>Chromadorea</taxon>
        <taxon>Rhabditida</taxon>
        <taxon>Rhabditina</taxon>
        <taxon>Rhabditomorpha</taxon>
        <taxon>Rhabditoidea</taxon>
        <taxon>Rhabditidae</taxon>
        <taxon>Peloderinae</taxon>
        <taxon>Caenorhabditis</taxon>
    </lineage>
</organism>
<sequence>MGKVCSLERLEIISSIGNDEYEHEDAQFDRSHELRVVPSQWLMITTRDNKRRSEHGNMLSLRRKARVEKMLSACGEEGGGRDRRWLFVKENMARKVETSTWVPNRLFTITDISWARIIWSKQSDVMISKAFLRRRRSETGIGKRMDMNSQRLISWKTDCF</sequence>
<evidence type="ECO:0000313" key="1">
    <source>
        <dbReference type="Proteomes" id="UP000095282"/>
    </source>
</evidence>
<dbReference type="AlphaFoldDB" id="A0A1I7US89"/>
<proteinExistence type="predicted"/>
<name>A0A1I7US89_9PELO</name>
<evidence type="ECO:0000313" key="2">
    <source>
        <dbReference type="WBParaSite" id="Csp11.Scaffold630.g18829.t1"/>
    </source>
</evidence>
<dbReference type="Proteomes" id="UP000095282">
    <property type="component" value="Unplaced"/>
</dbReference>
<protein>
    <submittedName>
        <fullName evidence="2">DUF4283 domain-containing protein</fullName>
    </submittedName>
</protein>
<accession>A0A1I7US89</accession>